<evidence type="ECO:0000313" key="2">
    <source>
        <dbReference type="Proteomes" id="UP001451303"/>
    </source>
</evidence>
<dbReference type="EMBL" id="JAVLET010000002">
    <property type="protein sequence ID" value="KAL0472935.1"/>
    <property type="molecule type" value="Genomic_DNA"/>
</dbReference>
<gene>
    <name evidence="1" type="ORF">QR685DRAFT_569066</name>
</gene>
<protein>
    <submittedName>
        <fullName evidence="1">Uncharacterized protein</fullName>
    </submittedName>
</protein>
<proteinExistence type="predicted"/>
<dbReference type="Gene3D" id="3.80.10.10">
    <property type="entry name" value="Ribonuclease Inhibitor"/>
    <property type="match status" value="1"/>
</dbReference>
<sequence length="226" mass="25118">MTPFSFSIYLPIPIVSACPRLERFVLTSEASPTVRRATPRDFSFLGPALVLRALSPLSHQLKASSIEYAPMLDFIFMNVPNDLDSDDDMKPDNMDANRNLITNLGRFRNLKMDFSQSPTLATLIEGCPRLESLDITKIDIRKAQIRPQLEGLAAVASSMDAMPLLKGLGVGILKSQGQDESVQWIRADSCPHLSDLFAKDHLATYPKTGIKLLIDVESFWQKVALL</sequence>
<comment type="caution">
    <text evidence="1">The sequence shown here is derived from an EMBL/GenBank/DDBJ whole genome shotgun (WGS) entry which is preliminary data.</text>
</comment>
<dbReference type="Proteomes" id="UP001451303">
    <property type="component" value="Unassembled WGS sequence"/>
</dbReference>
<reference evidence="1 2" key="1">
    <citation type="submission" date="2023-09" db="EMBL/GenBank/DDBJ databases">
        <title>Multi-omics analysis of a traditional fermented food reveals byproduct-associated fungal strains for waste-to-food upcycling.</title>
        <authorList>
            <consortium name="Lawrence Berkeley National Laboratory"/>
            <person name="Rekdal V.M."/>
            <person name="Villalobos-Escobedo J.M."/>
            <person name="Rodriguez-Valeron N."/>
            <person name="Garcia M.O."/>
            <person name="Vasquez D.P."/>
            <person name="Damayanti I."/>
            <person name="Sorensen P.M."/>
            <person name="Baidoo E.E."/>
            <person name="De Carvalho A.C."/>
            <person name="Riley R."/>
            <person name="Lipzen A."/>
            <person name="He G."/>
            <person name="Yan M."/>
            <person name="Haridas S."/>
            <person name="Daum C."/>
            <person name="Yoshinaga Y."/>
            <person name="Ng V."/>
            <person name="Grigoriev I.V."/>
            <person name="Munk R."/>
            <person name="Nuraida L."/>
            <person name="Wijaya C.H."/>
            <person name="Morales P.-C."/>
            <person name="Keasling J.D."/>
        </authorList>
    </citation>
    <scope>NUCLEOTIDE SEQUENCE [LARGE SCALE GENOMIC DNA]</scope>
    <source>
        <strain evidence="1 2">FGSC 2613</strain>
    </source>
</reference>
<dbReference type="InterPro" id="IPR032675">
    <property type="entry name" value="LRR_dom_sf"/>
</dbReference>
<name>A0ABR3DJT1_NEUIN</name>
<accession>A0ABR3DJT1</accession>
<organism evidence="1 2">
    <name type="scientific">Neurospora intermedia</name>
    <dbReference type="NCBI Taxonomy" id="5142"/>
    <lineage>
        <taxon>Eukaryota</taxon>
        <taxon>Fungi</taxon>
        <taxon>Dikarya</taxon>
        <taxon>Ascomycota</taxon>
        <taxon>Pezizomycotina</taxon>
        <taxon>Sordariomycetes</taxon>
        <taxon>Sordariomycetidae</taxon>
        <taxon>Sordariales</taxon>
        <taxon>Sordariaceae</taxon>
        <taxon>Neurospora</taxon>
    </lineage>
</organism>
<evidence type="ECO:0000313" key="1">
    <source>
        <dbReference type="EMBL" id="KAL0472935.1"/>
    </source>
</evidence>
<keyword evidence="2" id="KW-1185">Reference proteome</keyword>